<dbReference type="EMBL" id="PIPU01000001">
    <property type="protein sequence ID" value="RUO49319.1"/>
    <property type="molecule type" value="Genomic_DNA"/>
</dbReference>
<feature type="transmembrane region" description="Helical" evidence="1">
    <location>
        <begin position="162"/>
        <end position="179"/>
    </location>
</feature>
<dbReference type="STRING" id="519452.SAMN04488139_0554"/>
<gene>
    <name evidence="2" type="ORF">CWE24_02095</name>
</gene>
<keyword evidence="1" id="KW-1133">Transmembrane helix</keyword>
<evidence type="ECO:0000313" key="2">
    <source>
        <dbReference type="EMBL" id="RUO49319.1"/>
    </source>
</evidence>
<evidence type="ECO:0000313" key="3">
    <source>
        <dbReference type="Proteomes" id="UP000286985"/>
    </source>
</evidence>
<dbReference type="AlphaFoldDB" id="A0A432XKV7"/>
<reference evidence="3" key="1">
    <citation type="journal article" date="2018" name="Front. Microbiol.">
        <title>Genome-Based Analysis Reveals the Taxonomy and Diversity of the Family Idiomarinaceae.</title>
        <authorList>
            <person name="Liu Y."/>
            <person name="Lai Q."/>
            <person name="Shao Z."/>
        </authorList>
    </citation>
    <scope>NUCLEOTIDE SEQUENCE [LARGE SCALE GENOMIC DNA]</scope>
    <source>
        <strain evidence="3">908033</strain>
    </source>
</reference>
<keyword evidence="1" id="KW-0472">Membrane</keyword>
<organism evidence="2 3">
    <name type="scientific">Pseudidiomarina donghaiensis</name>
    <dbReference type="NCBI Taxonomy" id="519452"/>
    <lineage>
        <taxon>Bacteria</taxon>
        <taxon>Pseudomonadati</taxon>
        <taxon>Pseudomonadota</taxon>
        <taxon>Gammaproteobacteria</taxon>
        <taxon>Alteromonadales</taxon>
        <taxon>Idiomarinaceae</taxon>
        <taxon>Pseudidiomarina</taxon>
    </lineage>
</organism>
<sequence length="358" mass="41722">MKGLIGPVLLIVIFALSFYYAVKLLTCSLARSPIVICWTLFLALYILNFIISGKVHQYDDMRNILLNLIPFYPFYFFTLNKFVREIDIKFFFFGLVVLFILNFYVADISLSKQLDEEEFANNTSYQLMGLLPFVFIFKKNLTRFVLLSVLAFFALESMKRSVLIVSVLSFFLISYNYYISHQRTSPLKATLYSFMILIVFCVFAVVYYVYWGIGERFEQRLLLMILEGHTSGRDEIASLMINSWLDSNNAIDYILGFGYMSWTEISFNSSHNDIIKVLTETGLVGLISFLSLLSAIINRSRKKFWFSDDHRTAFIMFILVMLVSAITSRWFGSSFFFMNCVLLPFLLAYNSRSRRFNN</sequence>
<feature type="transmembrane region" description="Helical" evidence="1">
    <location>
        <begin position="274"/>
        <end position="297"/>
    </location>
</feature>
<comment type="caution">
    <text evidence="2">The sequence shown here is derived from an EMBL/GenBank/DDBJ whole genome shotgun (WGS) entry which is preliminary data.</text>
</comment>
<proteinExistence type="predicted"/>
<feature type="transmembrane region" description="Helical" evidence="1">
    <location>
        <begin position="309"/>
        <end position="326"/>
    </location>
</feature>
<keyword evidence="3" id="KW-1185">Reference proteome</keyword>
<feature type="transmembrane region" description="Helical" evidence="1">
    <location>
        <begin position="191"/>
        <end position="210"/>
    </location>
</feature>
<keyword evidence="1" id="KW-0812">Transmembrane</keyword>
<feature type="transmembrane region" description="Helical" evidence="1">
    <location>
        <begin position="6"/>
        <end position="22"/>
    </location>
</feature>
<evidence type="ECO:0008006" key="4">
    <source>
        <dbReference type="Google" id="ProtNLM"/>
    </source>
</evidence>
<evidence type="ECO:0000256" key="1">
    <source>
        <dbReference type="SAM" id="Phobius"/>
    </source>
</evidence>
<protein>
    <recommendedName>
        <fullName evidence="4">O-antigen ligase domain-containing protein</fullName>
    </recommendedName>
</protein>
<dbReference type="Proteomes" id="UP000286985">
    <property type="component" value="Unassembled WGS sequence"/>
</dbReference>
<feature type="transmembrane region" description="Helical" evidence="1">
    <location>
        <begin position="90"/>
        <end position="110"/>
    </location>
</feature>
<feature type="transmembrane region" description="Helical" evidence="1">
    <location>
        <begin position="34"/>
        <end position="52"/>
    </location>
</feature>
<accession>A0A432XKV7</accession>
<feature type="transmembrane region" description="Helical" evidence="1">
    <location>
        <begin position="64"/>
        <end position="83"/>
    </location>
</feature>
<name>A0A432XKV7_9GAMM</name>
<feature type="transmembrane region" description="Helical" evidence="1">
    <location>
        <begin position="130"/>
        <end position="155"/>
    </location>
</feature>